<dbReference type="EMBL" id="LUHQ01000021">
    <property type="protein sequence ID" value="OAO89180.1"/>
    <property type="molecule type" value="Genomic_DNA"/>
</dbReference>
<gene>
    <name evidence="1" type="ORF">AXX17_ATUG03750</name>
</gene>
<proteinExistence type="predicted"/>
<evidence type="ECO:0000313" key="1">
    <source>
        <dbReference type="EMBL" id="OAO89180.1"/>
    </source>
</evidence>
<sequence>MANGEESFSGLFPSNILCFRLMQRGSLSHHHSFLFLSSKGLEENLPYRCRPTEFQCPAVAS</sequence>
<comment type="caution">
    <text evidence="1">The sequence shown here is derived from an EMBL/GenBank/DDBJ whole genome shotgun (WGS) entry which is preliminary data.</text>
</comment>
<reference evidence="2" key="1">
    <citation type="journal article" date="2016" name="Proc. Natl. Acad. Sci. U.S.A.">
        <title>Chromosome-level assembly of Arabidopsis thaliana Ler reveals the extent of translocation and inversion polymorphisms.</title>
        <authorList>
            <person name="Zapata L."/>
            <person name="Ding J."/>
            <person name="Willing E.M."/>
            <person name="Hartwig B."/>
            <person name="Bezdan D."/>
            <person name="Jiao W.B."/>
            <person name="Patel V."/>
            <person name="Velikkakam James G."/>
            <person name="Koornneef M."/>
            <person name="Ossowski S."/>
            <person name="Schneeberger K."/>
        </authorList>
    </citation>
    <scope>NUCLEOTIDE SEQUENCE [LARGE SCALE GENOMIC DNA]</scope>
    <source>
        <strain evidence="2">cv. Landsberg erecta</strain>
    </source>
</reference>
<organism evidence="1 2">
    <name type="scientific">Arabidopsis thaliana</name>
    <name type="common">Mouse-ear cress</name>
    <dbReference type="NCBI Taxonomy" id="3702"/>
    <lineage>
        <taxon>Eukaryota</taxon>
        <taxon>Viridiplantae</taxon>
        <taxon>Streptophyta</taxon>
        <taxon>Embryophyta</taxon>
        <taxon>Tracheophyta</taxon>
        <taxon>Spermatophyta</taxon>
        <taxon>Magnoliopsida</taxon>
        <taxon>eudicotyledons</taxon>
        <taxon>Gunneridae</taxon>
        <taxon>Pentapetalae</taxon>
        <taxon>rosids</taxon>
        <taxon>malvids</taxon>
        <taxon>Brassicales</taxon>
        <taxon>Brassicaceae</taxon>
        <taxon>Camelineae</taxon>
        <taxon>Arabidopsis</taxon>
    </lineage>
</organism>
<name>A0A178U6A1_ARATH</name>
<keyword evidence="1" id="KW-0496">Mitochondrion</keyword>
<accession>A0A178U6A1</accession>
<geneLocation type="mitochondrion" evidence="1"/>
<evidence type="ECO:0000313" key="2">
    <source>
        <dbReference type="Proteomes" id="UP000078284"/>
    </source>
</evidence>
<dbReference type="Proteomes" id="UP000078284">
    <property type="component" value="Unassembled WGS sequence"/>
</dbReference>
<dbReference type="AlphaFoldDB" id="A0A178U6A1"/>
<protein>
    <submittedName>
        <fullName evidence="1">Uncharacterized protein</fullName>
    </submittedName>
</protein>